<keyword evidence="3" id="KW-0328">Glycosyltransferase</keyword>
<evidence type="ECO:0000256" key="6">
    <source>
        <dbReference type="SAM" id="MobiDB-lite"/>
    </source>
</evidence>
<comment type="caution">
    <text evidence="8">The sequence shown here is derived from an EMBL/GenBank/DDBJ whole genome shotgun (WGS) entry which is preliminary data.</text>
</comment>
<gene>
    <name evidence="8" type="ORF">KABA2_13S06644</name>
</gene>
<evidence type="ECO:0000256" key="2">
    <source>
        <dbReference type="ARBA" id="ARBA00009486"/>
    </source>
</evidence>
<dbReference type="GO" id="GO:0071555">
    <property type="term" value="P:cell wall organization"/>
    <property type="evidence" value="ECO:0007669"/>
    <property type="project" value="UniProtKB-KW"/>
</dbReference>
<evidence type="ECO:0000313" key="8">
    <source>
        <dbReference type="EMBL" id="CAB4257258.1"/>
    </source>
</evidence>
<dbReference type="EMBL" id="CAEFZW010000013">
    <property type="protein sequence ID" value="CAB4257258.1"/>
    <property type="molecule type" value="Genomic_DNA"/>
</dbReference>
<keyword evidence="5" id="KW-0961">Cell wall biogenesis/degradation</keyword>
<comment type="subcellular location">
    <subcellularLocation>
        <location evidence="1">Membrane</location>
        <topology evidence="1">Single-pass type II membrane protein</topology>
    </subcellularLocation>
</comment>
<dbReference type="Pfam" id="PF12141">
    <property type="entry name" value="BMT"/>
    <property type="match status" value="2"/>
</dbReference>
<feature type="compositionally biased region" description="Low complexity" evidence="6">
    <location>
        <begin position="129"/>
        <end position="140"/>
    </location>
</feature>
<organism evidence="8 9">
    <name type="scientific">Maudiozyma barnettii</name>
    <dbReference type="NCBI Taxonomy" id="61262"/>
    <lineage>
        <taxon>Eukaryota</taxon>
        <taxon>Fungi</taxon>
        <taxon>Dikarya</taxon>
        <taxon>Ascomycota</taxon>
        <taxon>Saccharomycotina</taxon>
        <taxon>Saccharomycetes</taxon>
        <taxon>Saccharomycetales</taxon>
        <taxon>Saccharomycetaceae</taxon>
        <taxon>Maudiozyma</taxon>
    </lineage>
</organism>
<evidence type="ECO:0000256" key="7">
    <source>
        <dbReference type="SAM" id="Phobius"/>
    </source>
</evidence>
<dbReference type="Proteomes" id="UP000644660">
    <property type="component" value="Unassembled WGS sequence"/>
</dbReference>
<comment type="similarity">
    <text evidence="2">Belongs to the BMT family.</text>
</comment>
<sequence length="650" mass="74328">MWSIRSLLMKSKAEKLISLNFWQIPRKVIISMTICIAIVFLIIQCIWMSSSDSISPLLYFNSNKAYVLKKEDLAKAEIIKTNLDVLSGNGPITPEIAAQDYLSSNITGYVSNISMKKLNARKEKGKPGNNNNNTPTNTNNVYDSEVSCQDLSYNSHMEYSKNAIVMDDNLLSTRRELIRKHNWLSPEIQDEKHDKHMTEEEIVEKQWFSFGGSAIWLESEQCYLVYSRIVYSRMNRKNHPHLSLVRGQAFDKNWNEIFGKNISYLDVIKPKNIESELRKLNSELNPENCELLNFNSLEYEACKTRQVRNKLKVDLKKEKILSRYVISYPTIIEIPFSPNNDYRGPEDARVILRSVNGIEEPVLLFNMDEPGGEGRRMYSFLPHRKVDPLVRFSLSEHKLKGSEKNWTPFFHPDIGTESLLSRGFIYFIYTFSPLEIFKCSLNDGSCDIVFDGQTLDIDDSDSFGGMRGGTQFISLPKALPALQNKNIWIGFPKLHITDCGCSHRFYRPMLDLLVESDGVYHQELVVPAVDFGIDVLSWDLKGTDCGSDTNILSPNSIAYWDIVDQDPVTKQFEDYLVLSVSEADTVTKIITLRGVLNYVLGIYAHQDIEENFSITDQSRDIIGKTFSCLVHEAKDHCKIYGESHNGLLES</sequence>
<protein>
    <submittedName>
        <fullName evidence="8">Uncharacterized protein</fullName>
    </submittedName>
</protein>
<keyword evidence="4" id="KW-0735">Signal-anchor</keyword>
<evidence type="ECO:0000256" key="5">
    <source>
        <dbReference type="ARBA" id="ARBA00023316"/>
    </source>
</evidence>
<dbReference type="AlphaFoldDB" id="A0A8H2ZJP4"/>
<feature type="region of interest" description="Disordered" evidence="6">
    <location>
        <begin position="122"/>
        <end position="141"/>
    </location>
</feature>
<dbReference type="InterPro" id="IPR021988">
    <property type="entry name" value="BMT1"/>
</dbReference>
<evidence type="ECO:0000256" key="4">
    <source>
        <dbReference type="ARBA" id="ARBA00022968"/>
    </source>
</evidence>
<evidence type="ECO:0000256" key="3">
    <source>
        <dbReference type="ARBA" id="ARBA00022676"/>
    </source>
</evidence>
<keyword evidence="7" id="KW-0812">Transmembrane</keyword>
<evidence type="ECO:0000256" key="1">
    <source>
        <dbReference type="ARBA" id="ARBA00004606"/>
    </source>
</evidence>
<keyword evidence="7" id="KW-0472">Membrane</keyword>
<dbReference type="RefSeq" id="XP_041409102.1">
    <property type="nucleotide sequence ID" value="XM_041553168.1"/>
</dbReference>
<feature type="transmembrane region" description="Helical" evidence="7">
    <location>
        <begin position="28"/>
        <end position="49"/>
    </location>
</feature>
<dbReference type="GeneID" id="64860373"/>
<dbReference type="GO" id="GO:0016020">
    <property type="term" value="C:membrane"/>
    <property type="evidence" value="ECO:0007669"/>
    <property type="project" value="UniProtKB-SubCell"/>
</dbReference>
<reference evidence="8 9" key="1">
    <citation type="submission" date="2020-05" db="EMBL/GenBank/DDBJ databases">
        <authorList>
            <person name="Casaregola S."/>
            <person name="Devillers H."/>
            <person name="Grondin C."/>
        </authorList>
    </citation>
    <scope>NUCLEOTIDE SEQUENCE [LARGE SCALE GENOMIC DNA]</scope>
    <source>
        <strain evidence="8 9">CLIB 1767</strain>
    </source>
</reference>
<proteinExistence type="inferred from homology"/>
<name>A0A8H2ZJP4_9SACH</name>
<keyword evidence="9" id="KW-1185">Reference proteome</keyword>
<keyword evidence="7" id="KW-1133">Transmembrane helix</keyword>
<evidence type="ECO:0000313" key="9">
    <source>
        <dbReference type="Proteomes" id="UP000644660"/>
    </source>
</evidence>
<dbReference type="GO" id="GO:0000030">
    <property type="term" value="F:mannosyltransferase activity"/>
    <property type="evidence" value="ECO:0007669"/>
    <property type="project" value="InterPro"/>
</dbReference>
<accession>A0A8H2ZJP4</accession>
<keyword evidence="3" id="KW-0808">Transferase</keyword>